<keyword evidence="7" id="KW-1133">Transmembrane helix</keyword>
<proteinExistence type="predicted"/>
<sequence length="608" mass="65881">MPPPATANEFLDLVRKSGVLDDTKFQELFPDDSDLPVDPRECAQKLVKVELLTSYQATQLLAGKSRGFCLGQYKILRPLGQGGMGTVYLAEHEDLNRKVALKVLHGDKAMDKLALERFLREARAAAALDHPNIVRIHDVGQHGTVRFLVMEFVPGDTLESLLQKGGAMGLSRGVDYISQAAAGLQHAYEKGFIHRDIKPANLMLTADGVIKILDMGLARSMVSARDKLTEVLDEGSVVGTPDFISPEQAMNAPRIDIRADIYSLGATFFTLVTGKPPFQGSTTQKLAQHQMKNAPALSTLDKTVPPALSTVLGRMLAKKPEDRYQSPGDVVTALSEWLPSTGTARVVAGLSGTDMAQTEKMQATLTGLVSGKGRRNSKKKGAARAAKRKQRYLMVGGIAAAVLALTVVVGVVIAKSGRSDANRGAERPNPNVGLPDVVPPPADAGVLPLGADGKPLNLDFEDGTLKDWTAEGEAFREQPIQGDTVAARRFGMKSRHQGKFWIGGYERLQDTPTGTLTSVPFKVTHPWASFLVGGGPLEDLGVELVAKETGIAFYRARSGGEVEDMNRVWVDLKTVEGKEIFIRIVDNYSGQWGHVNFDDFRFHQKGPK</sequence>
<dbReference type="SMART" id="SM00220">
    <property type="entry name" value="S_TKc"/>
    <property type="match status" value="1"/>
</dbReference>
<keyword evidence="3 9" id="KW-0418">Kinase</keyword>
<dbReference type="GO" id="GO:0004674">
    <property type="term" value="F:protein serine/threonine kinase activity"/>
    <property type="evidence" value="ECO:0007669"/>
    <property type="project" value="UniProtKB-KW"/>
</dbReference>
<evidence type="ECO:0000313" key="9">
    <source>
        <dbReference type="EMBL" id="MBP3959878.1"/>
    </source>
</evidence>
<organism evidence="9 10">
    <name type="scientific">Gemmata palustris</name>
    <dbReference type="NCBI Taxonomy" id="2822762"/>
    <lineage>
        <taxon>Bacteria</taxon>
        <taxon>Pseudomonadati</taxon>
        <taxon>Planctomycetota</taxon>
        <taxon>Planctomycetia</taxon>
        <taxon>Gemmatales</taxon>
        <taxon>Gemmataceae</taxon>
        <taxon>Gemmata</taxon>
    </lineage>
</organism>
<keyword evidence="2 5" id="KW-0547">Nucleotide-binding</keyword>
<evidence type="ECO:0000259" key="8">
    <source>
        <dbReference type="PROSITE" id="PS50011"/>
    </source>
</evidence>
<evidence type="ECO:0000256" key="4">
    <source>
        <dbReference type="ARBA" id="ARBA00022840"/>
    </source>
</evidence>
<dbReference type="SUPFAM" id="SSF56112">
    <property type="entry name" value="Protein kinase-like (PK-like)"/>
    <property type="match status" value="1"/>
</dbReference>
<accession>A0ABS5C401</accession>
<reference evidence="9 10" key="1">
    <citation type="submission" date="2021-04" db="EMBL/GenBank/DDBJ databases">
        <authorList>
            <person name="Ivanova A."/>
        </authorList>
    </citation>
    <scope>NUCLEOTIDE SEQUENCE [LARGE SCALE GENOMIC DNA]</scope>
    <source>
        <strain evidence="9 10">G18</strain>
    </source>
</reference>
<evidence type="ECO:0000313" key="10">
    <source>
        <dbReference type="Proteomes" id="UP000676565"/>
    </source>
</evidence>
<comment type="caution">
    <text evidence="9">The sequence shown here is derived from an EMBL/GenBank/DDBJ whole genome shotgun (WGS) entry which is preliminary data.</text>
</comment>
<dbReference type="PANTHER" id="PTHR43289">
    <property type="entry name" value="MITOGEN-ACTIVATED PROTEIN KINASE KINASE KINASE 20-RELATED"/>
    <property type="match status" value="1"/>
</dbReference>
<name>A0ABS5C401_9BACT</name>
<feature type="transmembrane region" description="Helical" evidence="7">
    <location>
        <begin position="392"/>
        <end position="414"/>
    </location>
</feature>
<dbReference type="InterPro" id="IPR000719">
    <property type="entry name" value="Prot_kinase_dom"/>
</dbReference>
<dbReference type="PROSITE" id="PS00107">
    <property type="entry name" value="PROTEIN_KINASE_ATP"/>
    <property type="match status" value="1"/>
</dbReference>
<keyword evidence="1" id="KW-0808">Transferase</keyword>
<dbReference type="EMBL" id="JAGKQQ010000001">
    <property type="protein sequence ID" value="MBP3959878.1"/>
    <property type="molecule type" value="Genomic_DNA"/>
</dbReference>
<feature type="region of interest" description="Disordered" evidence="6">
    <location>
        <begin position="418"/>
        <end position="437"/>
    </location>
</feature>
<keyword evidence="7" id="KW-0812">Transmembrane</keyword>
<evidence type="ECO:0000256" key="5">
    <source>
        <dbReference type="PROSITE-ProRule" id="PRU10141"/>
    </source>
</evidence>
<evidence type="ECO:0000256" key="6">
    <source>
        <dbReference type="SAM" id="MobiDB-lite"/>
    </source>
</evidence>
<feature type="domain" description="Protein kinase" evidence="8">
    <location>
        <begin position="73"/>
        <end position="338"/>
    </location>
</feature>
<keyword evidence="9" id="KW-0723">Serine/threonine-protein kinase</keyword>
<dbReference type="CDD" id="cd14014">
    <property type="entry name" value="STKc_PknB_like"/>
    <property type="match status" value="1"/>
</dbReference>
<keyword evidence="7" id="KW-0472">Membrane</keyword>
<dbReference type="Gene3D" id="1.10.510.10">
    <property type="entry name" value="Transferase(Phosphotransferase) domain 1"/>
    <property type="match status" value="1"/>
</dbReference>
<evidence type="ECO:0000256" key="3">
    <source>
        <dbReference type="ARBA" id="ARBA00022777"/>
    </source>
</evidence>
<dbReference type="PANTHER" id="PTHR43289:SF6">
    <property type="entry name" value="SERINE_THREONINE-PROTEIN KINASE NEKL-3"/>
    <property type="match status" value="1"/>
</dbReference>
<dbReference type="Gene3D" id="3.30.200.20">
    <property type="entry name" value="Phosphorylase Kinase, domain 1"/>
    <property type="match status" value="1"/>
</dbReference>
<feature type="binding site" evidence="5">
    <location>
        <position position="102"/>
    </location>
    <ligand>
        <name>ATP</name>
        <dbReference type="ChEBI" id="CHEBI:30616"/>
    </ligand>
</feature>
<evidence type="ECO:0000256" key="7">
    <source>
        <dbReference type="SAM" id="Phobius"/>
    </source>
</evidence>
<dbReference type="PROSITE" id="PS00108">
    <property type="entry name" value="PROTEIN_KINASE_ST"/>
    <property type="match status" value="1"/>
</dbReference>
<dbReference type="InterPro" id="IPR011009">
    <property type="entry name" value="Kinase-like_dom_sf"/>
</dbReference>
<dbReference type="PROSITE" id="PS50011">
    <property type="entry name" value="PROTEIN_KINASE_DOM"/>
    <property type="match status" value="1"/>
</dbReference>
<dbReference type="InterPro" id="IPR017441">
    <property type="entry name" value="Protein_kinase_ATP_BS"/>
</dbReference>
<dbReference type="InterPro" id="IPR008271">
    <property type="entry name" value="Ser/Thr_kinase_AS"/>
</dbReference>
<keyword evidence="4 5" id="KW-0067">ATP-binding</keyword>
<gene>
    <name evidence="9" type="ORF">J8F10_31920</name>
</gene>
<protein>
    <submittedName>
        <fullName evidence="9">Serine/threonine protein kinase</fullName>
    </submittedName>
</protein>
<dbReference type="Pfam" id="PF00069">
    <property type="entry name" value="Pkinase"/>
    <property type="match status" value="1"/>
</dbReference>
<keyword evidence="10" id="KW-1185">Reference proteome</keyword>
<evidence type="ECO:0000256" key="2">
    <source>
        <dbReference type="ARBA" id="ARBA00022741"/>
    </source>
</evidence>
<dbReference type="RefSeq" id="WP_210660735.1">
    <property type="nucleotide sequence ID" value="NZ_JAGKQQ010000001.1"/>
</dbReference>
<dbReference type="Proteomes" id="UP000676565">
    <property type="component" value="Unassembled WGS sequence"/>
</dbReference>
<evidence type="ECO:0000256" key="1">
    <source>
        <dbReference type="ARBA" id="ARBA00022679"/>
    </source>
</evidence>